<proteinExistence type="predicted"/>
<comment type="caution">
    <text evidence="3">The sequence shown here is derived from an EMBL/GenBank/DDBJ whole genome shotgun (WGS) entry which is preliminary data.</text>
</comment>
<dbReference type="Proteomes" id="UP000652761">
    <property type="component" value="Unassembled WGS sequence"/>
</dbReference>
<feature type="domain" description="DUF8040" evidence="2">
    <location>
        <begin position="25"/>
        <end position="57"/>
    </location>
</feature>
<dbReference type="InterPro" id="IPR058353">
    <property type="entry name" value="DUF8040"/>
</dbReference>
<evidence type="ECO:0000313" key="3">
    <source>
        <dbReference type="EMBL" id="MQM13204.1"/>
    </source>
</evidence>
<evidence type="ECO:0000256" key="1">
    <source>
        <dbReference type="SAM" id="SignalP"/>
    </source>
</evidence>
<evidence type="ECO:0000259" key="2">
    <source>
        <dbReference type="Pfam" id="PF26138"/>
    </source>
</evidence>
<organism evidence="3 4">
    <name type="scientific">Colocasia esculenta</name>
    <name type="common">Wild taro</name>
    <name type="synonym">Arum esculentum</name>
    <dbReference type="NCBI Taxonomy" id="4460"/>
    <lineage>
        <taxon>Eukaryota</taxon>
        <taxon>Viridiplantae</taxon>
        <taxon>Streptophyta</taxon>
        <taxon>Embryophyta</taxon>
        <taxon>Tracheophyta</taxon>
        <taxon>Spermatophyta</taxon>
        <taxon>Magnoliopsida</taxon>
        <taxon>Liliopsida</taxon>
        <taxon>Araceae</taxon>
        <taxon>Aroideae</taxon>
        <taxon>Colocasieae</taxon>
        <taxon>Colocasia</taxon>
    </lineage>
</organism>
<keyword evidence="4" id="KW-1185">Reference proteome</keyword>
<name>A0A843X5Q4_COLES</name>
<evidence type="ECO:0000313" key="4">
    <source>
        <dbReference type="Proteomes" id="UP000652761"/>
    </source>
</evidence>
<accession>A0A843X5Q4</accession>
<dbReference type="AlphaFoldDB" id="A0A843X5Q4"/>
<feature type="signal peptide" evidence="1">
    <location>
        <begin position="1"/>
        <end position="28"/>
    </location>
</feature>
<dbReference type="OrthoDB" id="665395at2759"/>
<dbReference type="Pfam" id="PF26138">
    <property type="entry name" value="DUF8040"/>
    <property type="match status" value="1"/>
</dbReference>
<reference evidence="3" key="1">
    <citation type="submission" date="2017-07" db="EMBL/GenBank/DDBJ databases">
        <title>Taro Niue Genome Assembly and Annotation.</title>
        <authorList>
            <person name="Atibalentja N."/>
            <person name="Keating K."/>
            <person name="Fields C.J."/>
        </authorList>
    </citation>
    <scope>NUCLEOTIDE SEQUENCE</scope>
    <source>
        <strain evidence="3">Niue_2</strain>
        <tissue evidence="3">Leaf</tissue>
    </source>
</reference>
<dbReference type="EMBL" id="NMUH01005605">
    <property type="protein sequence ID" value="MQM13204.1"/>
    <property type="molecule type" value="Genomic_DNA"/>
</dbReference>
<gene>
    <name evidence="3" type="ORF">Taro_046127</name>
</gene>
<feature type="chain" id="PRO_5033009816" description="DUF8040 domain-containing protein" evidence="1">
    <location>
        <begin position="29"/>
        <end position="96"/>
    </location>
</feature>
<sequence length="96" mass="10919">MRLYLGMLSVPTLAFVYTLLSSLEVGHGIGNRMLREWFQHSGETMSRHFNAVLKAILSLRNDYMKLPNNDVGVHEKIHSDPKFYPLFKARRAGGGN</sequence>
<keyword evidence="1" id="KW-0732">Signal</keyword>
<protein>
    <recommendedName>
        <fullName evidence="2">DUF8040 domain-containing protein</fullName>
    </recommendedName>
</protein>